<evidence type="ECO:0000256" key="4">
    <source>
        <dbReference type="ARBA" id="ARBA00023054"/>
    </source>
</evidence>
<evidence type="ECO:0000256" key="5">
    <source>
        <dbReference type="ARBA" id="ARBA00023175"/>
    </source>
</evidence>
<sequence length="448" mass="48230">MAPSDNGQTRKSSNVRLIARMCPSFKPEESGCVACTSDNTLEVVSQEGSCLEFTYDKVHGLPNGANNTQADIFSDVQDIVLSTLQGLVGCIIAYGPAGSGKTYTLAGDLDNGTDPGLLGRSIKHVAQGISKITDGSQFKVHLTTEEIDCESTKIPDDLLSTNPNITSLAVQQGKGLGTIIEGAMKVTVASETRLMDLTQQGLASCIVACTSMIAASSRSHVLINLTVERHLPDGSVTRGMLFFVDLAGSEQPNKDLAMALALQVLQDIVGAKTRTALLICCSPAASDAEETLSSLRFGIHAEDVMTGVQGLGPFVRPPWRLAGMDEEQLTAAHKQLLKLHEQSLHALETAEKRNEATAKLLAEVKGEREQINKVHEEIASMLRNADAAVPPRAKAQSPGLVRALRESFRRAPGATAWKIFTITLKIAAETWVQWWIMSTLIKEVFKKK</sequence>
<organism evidence="9 10">
    <name type="scientific">Coccomyxa viridis</name>
    <dbReference type="NCBI Taxonomy" id="1274662"/>
    <lineage>
        <taxon>Eukaryota</taxon>
        <taxon>Viridiplantae</taxon>
        <taxon>Chlorophyta</taxon>
        <taxon>core chlorophytes</taxon>
        <taxon>Trebouxiophyceae</taxon>
        <taxon>Trebouxiophyceae incertae sedis</taxon>
        <taxon>Coccomyxaceae</taxon>
        <taxon>Coccomyxa</taxon>
    </lineage>
</organism>
<proteinExistence type="inferred from homology"/>
<dbReference type="PANTHER" id="PTHR47968">
    <property type="entry name" value="CENTROMERE PROTEIN E"/>
    <property type="match status" value="1"/>
</dbReference>
<dbReference type="Proteomes" id="UP001497392">
    <property type="component" value="Unassembled WGS sequence"/>
</dbReference>
<comment type="caution">
    <text evidence="9">The sequence shown here is derived from an EMBL/GenBank/DDBJ whole genome shotgun (WGS) entry which is preliminary data.</text>
</comment>
<name>A0ABP1FPS7_9CHLO</name>
<gene>
    <name evidence="9" type="primary">g2613</name>
    <name evidence="9" type="ORF">VP750_LOCUS2234</name>
</gene>
<dbReference type="Pfam" id="PF00225">
    <property type="entry name" value="Kinesin"/>
    <property type="match status" value="1"/>
</dbReference>
<keyword evidence="2 6" id="KW-0547">Nucleotide-binding</keyword>
<dbReference type="Gene3D" id="1.20.58.1980">
    <property type="match status" value="1"/>
</dbReference>
<keyword evidence="10" id="KW-1185">Reference proteome</keyword>
<evidence type="ECO:0000256" key="2">
    <source>
        <dbReference type="ARBA" id="ARBA00022741"/>
    </source>
</evidence>
<dbReference type="InterPro" id="IPR027417">
    <property type="entry name" value="P-loop_NTPase"/>
</dbReference>
<evidence type="ECO:0000256" key="7">
    <source>
        <dbReference type="RuleBase" id="RU000394"/>
    </source>
</evidence>
<evidence type="ECO:0000256" key="6">
    <source>
        <dbReference type="PROSITE-ProRule" id="PRU00283"/>
    </source>
</evidence>
<comment type="similarity">
    <text evidence="6 7">Belongs to the TRAFAC class myosin-kinesin ATPase superfamily. Kinesin family.</text>
</comment>
<evidence type="ECO:0000256" key="3">
    <source>
        <dbReference type="ARBA" id="ARBA00022840"/>
    </source>
</evidence>
<keyword evidence="3 6" id="KW-0067">ATP-binding</keyword>
<dbReference type="PRINTS" id="PR00380">
    <property type="entry name" value="KINESINHEAVY"/>
</dbReference>
<protein>
    <recommendedName>
        <fullName evidence="7">Kinesin-like protein</fullName>
    </recommendedName>
</protein>
<dbReference type="InterPro" id="IPR019821">
    <property type="entry name" value="Kinesin_motor_CS"/>
</dbReference>
<evidence type="ECO:0000313" key="10">
    <source>
        <dbReference type="Proteomes" id="UP001497392"/>
    </source>
</evidence>
<dbReference type="SUPFAM" id="SSF52540">
    <property type="entry name" value="P-loop containing nucleoside triphosphate hydrolases"/>
    <property type="match status" value="1"/>
</dbReference>
<accession>A0ABP1FPS7</accession>
<evidence type="ECO:0000313" key="9">
    <source>
        <dbReference type="EMBL" id="CAL5220575.1"/>
    </source>
</evidence>
<dbReference type="PROSITE" id="PS50067">
    <property type="entry name" value="KINESIN_MOTOR_2"/>
    <property type="match status" value="1"/>
</dbReference>
<evidence type="ECO:0000259" key="8">
    <source>
        <dbReference type="PROSITE" id="PS50067"/>
    </source>
</evidence>
<reference evidence="9 10" key="1">
    <citation type="submission" date="2024-06" db="EMBL/GenBank/DDBJ databases">
        <authorList>
            <person name="Kraege A."/>
            <person name="Thomma B."/>
        </authorList>
    </citation>
    <scope>NUCLEOTIDE SEQUENCE [LARGE SCALE GENOMIC DNA]</scope>
</reference>
<feature type="domain" description="Kinesin motor" evidence="8">
    <location>
        <begin position="14"/>
        <end position="250"/>
    </location>
</feature>
<evidence type="ECO:0000256" key="1">
    <source>
        <dbReference type="ARBA" id="ARBA00022701"/>
    </source>
</evidence>
<keyword evidence="4" id="KW-0175">Coiled coil</keyword>
<dbReference type="InterPro" id="IPR027640">
    <property type="entry name" value="Kinesin-like_fam"/>
</dbReference>
<dbReference type="PANTHER" id="PTHR47968:SF36">
    <property type="entry name" value="KINESIN HEAVY CHAIN ISOFORM X1"/>
    <property type="match status" value="1"/>
</dbReference>
<dbReference type="InterPro" id="IPR001752">
    <property type="entry name" value="Kinesin_motor_dom"/>
</dbReference>
<dbReference type="PROSITE" id="PS00411">
    <property type="entry name" value="KINESIN_MOTOR_1"/>
    <property type="match status" value="1"/>
</dbReference>
<dbReference type="InterPro" id="IPR036961">
    <property type="entry name" value="Kinesin_motor_dom_sf"/>
</dbReference>
<dbReference type="Gene3D" id="3.40.850.10">
    <property type="entry name" value="Kinesin motor domain"/>
    <property type="match status" value="1"/>
</dbReference>
<keyword evidence="5 6" id="KW-0505">Motor protein</keyword>
<dbReference type="EMBL" id="CAXHTA020000004">
    <property type="protein sequence ID" value="CAL5220575.1"/>
    <property type="molecule type" value="Genomic_DNA"/>
</dbReference>
<keyword evidence="1 7" id="KW-0493">Microtubule</keyword>
<dbReference type="SMART" id="SM00129">
    <property type="entry name" value="KISc"/>
    <property type="match status" value="1"/>
</dbReference>
<feature type="binding site" evidence="6">
    <location>
        <begin position="95"/>
        <end position="102"/>
    </location>
    <ligand>
        <name>ATP</name>
        <dbReference type="ChEBI" id="CHEBI:30616"/>
    </ligand>
</feature>